<name>A0A927D7F2_9RHOB</name>
<sequence>MTLIELLVVTTVLSVLAVGASLTAIRNITPAPDADMAWFRTQFDTQRNLAIQGRATRGLRITAQGLGFARRTATGWQINAPTRAWAGKVTIANVEPRLVAGSLAVPDLIMLATGQSSAFDVVFTDGAASTRRCRSDGWTGLTCDAK</sequence>
<protein>
    <submittedName>
        <fullName evidence="1">Prepilin-type N-terminal cleavage/methylation domain-containing protein</fullName>
    </submittedName>
</protein>
<evidence type="ECO:0000313" key="1">
    <source>
        <dbReference type="EMBL" id="MBD3664937.1"/>
    </source>
</evidence>
<accession>A0A927D7F2</accession>
<organism evidence="1 2">
    <name type="scientific">Sulfitobacter aestuariivivens</name>
    <dbReference type="NCBI Taxonomy" id="2766981"/>
    <lineage>
        <taxon>Bacteria</taxon>
        <taxon>Pseudomonadati</taxon>
        <taxon>Pseudomonadota</taxon>
        <taxon>Alphaproteobacteria</taxon>
        <taxon>Rhodobacterales</taxon>
        <taxon>Roseobacteraceae</taxon>
        <taxon>Sulfitobacter</taxon>
    </lineage>
</organism>
<keyword evidence="2" id="KW-1185">Reference proteome</keyword>
<gene>
    <name evidence="1" type="ORF">H9Q16_13475</name>
</gene>
<comment type="caution">
    <text evidence="1">The sequence shown here is derived from an EMBL/GenBank/DDBJ whole genome shotgun (WGS) entry which is preliminary data.</text>
</comment>
<dbReference type="Proteomes" id="UP000635142">
    <property type="component" value="Unassembled WGS sequence"/>
</dbReference>
<dbReference type="InterPro" id="IPR012902">
    <property type="entry name" value="N_methyl_site"/>
</dbReference>
<dbReference type="EMBL" id="JACTAG010000002">
    <property type="protein sequence ID" value="MBD3664937.1"/>
    <property type="molecule type" value="Genomic_DNA"/>
</dbReference>
<evidence type="ECO:0000313" key="2">
    <source>
        <dbReference type="Proteomes" id="UP000635142"/>
    </source>
</evidence>
<dbReference type="SUPFAM" id="SSF54523">
    <property type="entry name" value="Pili subunits"/>
    <property type="match status" value="1"/>
</dbReference>
<reference evidence="1" key="1">
    <citation type="submission" date="2020-08" db="EMBL/GenBank/DDBJ databases">
        <title>Sulfitobacter aestuariivivens sp. nov., isolated from a tidal flat.</title>
        <authorList>
            <person name="Park S."/>
            <person name="Yoon J.-H."/>
        </authorList>
    </citation>
    <scope>NUCLEOTIDE SEQUENCE</scope>
    <source>
        <strain evidence="1">TSTF-M16</strain>
    </source>
</reference>
<proteinExistence type="predicted"/>
<dbReference type="InterPro" id="IPR045584">
    <property type="entry name" value="Pilin-like"/>
</dbReference>
<dbReference type="AlphaFoldDB" id="A0A927D7F2"/>
<dbReference type="NCBIfam" id="TIGR02532">
    <property type="entry name" value="IV_pilin_GFxxxE"/>
    <property type="match status" value="1"/>
</dbReference>